<dbReference type="EMBL" id="JAANNP010000015">
    <property type="protein sequence ID" value="NHC15068.1"/>
    <property type="molecule type" value="Genomic_DNA"/>
</dbReference>
<evidence type="ECO:0000256" key="4">
    <source>
        <dbReference type="ARBA" id="ARBA00022679"/>
    </source>
</evidence>
<dbReference type="RefSeq" id="WP_166283191.1">
    <property type="nucleotide sequence ID" value="NZ_JAANNP010000015.1"/>
</dbReference>
<feature type="coiled-coil region" evidence="9">
    <location>
        <begin position="148"/>
        <end position="175"/>
    </location>
</feature>
<keyword evidence="9" id="KW-0175">Coiled coil</keyword>
<evidence type="ECO:0000313" key="12">
    <source>
        <dbReference type="EMBL" id="NHC15068.1"/>
    </source>
</evidence>
<accession>A0ABX0GWY4</accession>
<dbReference type="InterPro" id="IPR003594">
    <property type="entry name" value="HATPase_dom"/>
</dbReference>
<organism evidence="12 13">
    <name type="scientific">Motilibacter deserti</name>
    <dbReference type="NCBI Taxonomy" id="2714956"/>
    <lineage>
        <taxon>Bacteria</taxon>
        <taxon>Bacillati</taxon>
        <taxon>Actinomycetota</taxon>
        <taxon>Actinomycetes</taxon>
        <taxon>Motilibacterales</taxon>
        <taxon>Motilibacteraceae</taxon>
        <taxon>Motilibacter</taxon>
    </lineage>
</organism>
<reference evidence="12 13" key="1">
    <citation type="submission" date="2020-03" db="EMBL/GenBank/DDBJ databases">
        <title>Two novel Motilibacter sp.</title>
        <authorList>
            <person name="Liu S."/>
        </authorList>
    </citation>
    <scope>NUCLEOTIDE SEQUENCE [LARGE SCALE GENOMIC DNA]</scope>
    <source>
        <strain evidence="12 13">E257</strain>
    </source>
</reference>
<evidence type="ECO:0000256" key="3">
    <source>
        <dbReference type="ARBA" id="ARBA00022553"/>
    </source>
</evidence>
<dbReference type="Gene3D" id="3.30.565.10">
    <property type="entry name" value="Histidine kinase-like ATPase, C-terminal domain"/>
    <property type="match status" value="1"/>
</dbReference>
<feature type="domain" description="Histidine kinase" evidence="11">
    <location>
        <begin position="299"/>
        <end position="384"/>
    </location>
</feature>
<dbReference type="InterPro" id="IPR011712">
    <property type="entry name" value="Sig_transdc_His_kin_sub3_dim/P"/>
</dbReference>
<dbReference type="PROSITE" id="PS50109">
    <property type="entry name" value="HIS_KIN"/>
    <property type="match status" value="1"/>
</dbReference>
<dbReference type="PANTHER" id="PTHR24421:SF10">
    <property type="entry name" value="NITRATE_NITRITE SENSOR PROTEIN NARQ"/>
    <property type="match status" value="1"/>
</dbReference>
<feature type="transmembrane region" description="Helical" evidence="10">
    <location>
        <begin position="128"/>
        <end position="145"/>
    </location>
</feature>
<evidence type="ECO:0000256" key="8">
    <source>
        <dbReference type="ARBA" id="ARBA00023012"/>
    </source>
</evidence>
<evidence type="ECO:0000256" key="6">
    <source>
        <dbReference type="ARBA" id="ARBA00022777"/>
    </source>
</evidence>
<keyword evidence="7" id="KW-0067">ATP-binding</keyword>
<keyword evidence="10" id="KW-1133">Transmembrane helix</keyword>
<dbReference type="InterPro" id="IPR036890">
    <property type="entry name" value="HATPase_C_sf"/>
</dbReference>
<evidence type="ECO:0000259" key="11">
    <source>
        <dbReference type="PROSITE" id="PS50109"/>
    </source>
</evidence>
<evidence type="ECO:0000256" key="1">
    <source>
        <dbReference type="ARBA" id="ARBA00000085"/>
    </source>
</evidence>
<evidence type="ECO:0000313" key="13">
    <source>
        <dbReference type="Proteomes" id="UP000800981"/>
    </source>
</evidence>
<protein>
    <recommendedName>
        <fullName evidence="2">histidine kinase</fullName>
        <ecNumber evidence="2">2.7.13.3</ecNumber>
    </recommendedName>
</protein>
<keyword evidence="5" id="KW-0547">Nucleotide-binding</keyword>
<evidence type="ECO:0000256" key="7">
    <source>
        <dbReference type="ARBA" id="ARBA00022840"/>
    </source>
</evidence>
<evidence type="ECO:0000256" key="10">
    <source>
        <dbReference type="SAM" id="Phobius"/>
    </source>
</evidence>
<dbReference type="GO" id="GO:0016301">
    <property type="term" value="F:kinase activity"/>
    <property type="evidence" value="ECO:0007669"/>
    <property type="project" value="UniProtKB-KW"/>
</dbReference>
<feature type="transmembrane region" description="Helical" evidence="10">
    <location>
        <begin position="104"/>
        <end position="122"/>
    </location>
</feature>
<dbReference type="SMART" id="SM00387">
    <property type="entry name" value="HATPase_c"/>
    <property type="match status" value="1"/>
</dbReference>
<gene>
    <name evidence="12" type="ORF">G9H71_14865</name>
</gene>
<comment type="caution">
    <text evidence="12">The sequence shown here is derived from an EMBL/GenBank/DDBJ whole genome shotgun (WGS) entry which is preliminary data.</text>
</comment>
<dbReference type="Pfam" id="PF23539">
    <property type="entry name" value="DUF7134"/>
    <property type="match status" value="1"/>
</dbReference>
<keyword evidence="10" id="KW-0472">Membrane</keyword>
<dbReference type="EC" id="2.7.13.3" evidence="2"/>
<name>A0ABX0GWY4_9ACTN</name>
<evidence type="ECO:0000256" key="9">
    <source>
        <dbReference type="SAM" id="Coils"/>
    </source>
</evidence>
<dbReference type="SUPFAM" id="SSF55874">
    <property type="entry name" value="ATPase domain of HSP90 chaperone/DNA topoisomerase II/histidine kinase"/>
    <property type="match status" value="1"/>
</dbReference>
<keyword evidence="3" id="KW-0597">Phosphoprotein</keyword>
<keyword evidence="8" id="KW-0902">Two-component regulatory system</keyword>
<keyword evidence="13" id="KW-1185">Reference proteome</keyword>
<dbReference type="Pfam" id="PF07730">
    <property type="entry name" value="HisKA_3"/>
    <property type="match status" value="1"/>
</dbReference>
<dbReference type="InterPro" id="IPR055558">
    <property type="entry name" value="DUF7134"/>
</dbReference>
<evidence type="ECO:0000256" key="5">
    <source>
        <dbReference type="ARBA" id="ARBA00022741"/>
    </source>
</evidence>
<comment type="catalytic activity">
    <reaction evidence="1">
        <text>ATP + protein L-histidine = ADP + protein N-phospho-L-histidine.</text>
        <dbReference type="EC" id="2.7.13.3"/>
    </reaction>
</comment>
<dbReference type="Gene3D" id="1.20.5.1930">
    <property type="match status" value="1"/>
</dbReference>
<dbReference type="Proteomes" id="UP000800981">
    <property type="component" value="Unassembled WGS sequence"/>
</dbReference>
<sequence>MNRQALRRDRLVDVGIAVVALVLLLQPALRNPDCDCRSYPWWGYLLAVGSALPLVWRRRLPFLTSGVTGAFSVATGLSTLPDPPVQAAGLVGLYTAAAYAARPLALAAAGIATAALAVALAVDARADAQDVVVNVLLFASAWLLGDSTRGRRERAARLEERAAQLERTRAAEAAAAVVAERNRIARELHDVVAHHVSLMVVQAEAGPVVVERDPARAVAAFDSISATGKAALVEMRRLLGVLRSDVGPDAPAAPLAPQPGADRIDELVAGARAAGLDARLEVAGDVRPLPPAVDVSAYRLVQESLTNAVRHAGPARAVVRLAYEPECLAVEILDDGPGADSPTPGSGLGLVAMRERVAVVGGSLHAGPRDGDGWAVRARLPLQPAGLAEAYS</sequence>
<feature type="transmembrane region" description="Helical" evidence="10">
    <location>
        <begin position="40"/>
        <end position="56"/>
    </location>
</feature>
<keyword evidence="10" id="KW-0812">Transmembrane</keyword>
<dbReference type="PANTHER" id="PTHR24421">
    <property type="entry name" value="NITRATE/NITRITE SENSOR PROTEIN NARX-RELATED"/>
    <property type="match status" value="1"/>
</dbReference>
<proteinExistence type="predicted"/>
<dbReference type="InterPro" id="IPR005467">
    <property type="entry name" value="His_kinase_dom"/>
</dbReference>
<dbReference type="Pfam" id="PF02518">
    <property type="entry name" value="HATPase_c"/>
    <property type="match status" value="1"/>
</dbReference>
<evidence type="ECO:0000256" key="2">
    <source>
        <dbReference type="ARBA" id="ARBA00012438"/>
    </source>
</evidence>
<dbReference type="CDD" id="cd16917">
    <property type="entry name" value="HATPase_UhpB-NarQ-NarX-like"/>
    <property type="match status" value="1"/>
</dbReference>
<keyword evidence="6 12" id="KW-0418">Kinase</keyword>
<dbReference type="InterPro" id="IPR050482">
    <property type="entry name" value="Sensor_HK_TwoCompSys"/>
</dbReference>
<keyword evidence="4" id="KW-0808">Transferase</keyword>